<proteinExistence type="predicted"/>
<dbReference type="OrthoDB" id="38562at10239"/>
<reference evidence="1 2" key="1">
    <citation type="submission" date="2016-11" db="EMBL/GenBank/DDBJ databases">
        <authorList>
            <consortium name="Urmite Genomes"/>
        </authorList>
    </citation>
    <scope>NUCLEOTIDE SEQUENCE [LARGE SCALE GENOMIC DNA]</scope>
    <source>
        <strain evidence="1 2">A11</strain>
    </source>
</reference>
<dbReference type="Proteomes" id="UP000201465">
    <property type="component" value="Segment"/>
</dbReference>
<keyword evidence="2" id="KW-1185">Reference proteome</keyword>
<sequence length="257" mass="30339">MLKFVAALNSKTASNTRPAPKAMSTFELSDMHISSGRREYKKESKVKINFKSYLYPILHALSDLDTDNLILLSLGKQTSFIPHLLSTFPTLSIHCYYSRERIRHERVKNFTDFDDEKALYYSNKKVFLLINGCSSHPYRDIFTYFKSMMDNIPRWHRLIKPKRCLVRFFLPYPGEKIDYLSFLDGDILAMPFNTAPVCYLAPNGKMKKWDVREFDERMAHHVQVDRKKRFVVEEKEVSYDQAYALFVQKLYKSARQE</sequence>
<dbReference type="EMBL" id="LT671577">
    <property type="protein sequence ID" value="SHO33621.1"/>
    <property type="molecule type" value="Genomic_DNA"/>
</dbReference>
<organism evidence="1 2">
    <name type="scientific">Cedratvirus A11</name>
    <dbReference type="NCBI Taxonomy" id="1903266"/>
    <lineage>
        <taxon>Viruses</taxon>
        <taxon>Pithoviruses</taxon>
        <taxon>Orthocedratvirinae</taxon>
        <taxon>Alphacedratvirus</taxon>
        <taxon>Alphacedratvirus aljazairmassiliense</taxon>
    </lineage>
</organism>
<name>A0A1M7XVC4_9VIRU</name>
<accession>A0A1M7XVC4</accession>
<evidence type="ECO:0000313" key="1">
    <source>
        <dbReference type="EMBL" id="SHO33621.1"/>
    </source>
</evidence>
<dbReference type="GeneID" id="30523544"/>
<dbReference type="KEGG" id="vg:30523544"/>
<gene>
    <name evidence="1" type="ORF">BQ3484_553</name>
</gene>
<evidence type="ECO:0000313" key="2">
    <source>
        <dbReference type="Proteomes" id="UP000201465"/>
    </source>
</evidence>
<dbReference type="Gene3D" id="3.40.50.150">
    <property type="entry name" value="Vaccinia Virus protein VP39"/>
    <property type="match status" value="1"/>
</dbReference>
<dbReference type="InterPro" id="IPR029063">
    <property type="entry name" value="SAM-dependent_MTases_sf"/>
</dbReference>
<dbReference type="RefSeq" id="YP_009329493.1">
    <property type="nucleotide sequence ID" value="NC_032108.1"/>
</dbReference>
<protein>
    <submittedName>
        <fullName evidence="1">PolyA polymerase reg subunit</fullName>
    </submittedName>
</protein>